<proteinExistence type="inferred from homology"/>
<evidence type="ECO:0000313" key="3">
    <source>
        <dbReference type="Proteomes" id="UP001054252"/>
    </source>
</evidence>
<keyword evidence="3" id="KW-1185">Reference proteome</keyword>
<gene>
    <name evidence="2" type="ORF">SLEP1_g27800</name>
</gene>
<evidence type="ECO:0000256" key="1">
    <source>
        <dbReference type="ARBA" id="ARBA00009995"/>
    </source>
</evidence>
<dbReference type="GO" id="GO:0035251">
    <property type="term" value="F:UDP-glucosyltransferase activity"/>
    <property type="evidence" value="ECO:0007669"/>
    <property type="project" value="InterPro"/>
</dbReference>
<sequence length="193" mass="21036">MGLGKKGEKGSGFARGGTHCLGFEQTQSLGSIETQGKALGSNGFRTKGGEGFSRIKRCTRRHVTGRVLGEDWREEDDMRVGATSGGSSSQGNWRLCISLWMELDSRKFVVWIGVPNVTWPMYAKQQLSAFMMVKEMGLAVGVEIGFQEQRQSRDGKGNRAKALHCVMDGCSLVRVNVKETSDIAKKAIKDGGS</sequence>
<protein>
    <submittedName>
        <fullName evidence="2">Uncharacterized protein</fullName>
    </submittedName>
</protein>
<dbReference type="Proteomes" id="UP001054252">
    <property type="component" value="Unassembled WGS sequence"/>
</dbReference>
<reference evidence="2 3" key="1">
    <citation type="journal article" date="2021" name="Commun. Biol.">
        <title>The genome of Shorea leprosula (Dipterocarpaceae) highlights the ecological relevance of drought in aseasonal tropical rainforests.</title>
        <authorList>
            <person name="Ng K.K.S."/>
            <person name="Kobayashi M.J."/>
            <person name="Fawcett J.A."/>
            <person name="Hatakeyama M."/>
            <person name="Paape T."/>
            <person name="Ng C.H."/>
            <person name="Ang C.C."/>
            <person name="Tnah L.H."/>
            <person name="Lee C.T."/>
            <person name="Nishiyama T."/>
            <person name="Sese J."/>
            <person name="O'Brien M.J."/>
            <person name="Copetti D."/>
            <person name="Mohd Noor M.I."/>
            <person name="Ong R.C."/>
            <person name="Putra M."/>
            <person name="Sireger I.Z."/>
            <person name="Indrioko S."/>
            <person name="Kosugi Y."/>
            <person name="Izuno A."/>
            <person name="Isagi Y."/>
            <person name="Lee S.L."/>
            <person name="Shimizu K.K."/>
        </authorList>
    </citation>
    <scope>NUCLEOTIDE SEQUENCE [LARGE SCALE GENOMIC DNA]</scope>
    <source>
        <strain evidence="2">214</strain>
    </source>
</reference>
<name>A0AAV5JYM8_9ROSI</name>
<dbReference type="AlphaFoldDB" id="A0AAV5JYM8"/>
<comment type="similarity">
    <text evidence="1">Belongs to the UDP-glycosyltransferase family.</text>
</comment>
<dbReference type="PANTHER" id="PTHR48048:SF45">
    <property type="entry name" value="GLYCOSYLTRANSFERASE"/>
    <property type="match status" value="1"/>
</dbReference>
<dbReference type="EMBL" id="BPVZ01000047">
    <property type="protein sequence ID" value="GKV17270.1"/>
    <property type="molecule type" value="Genomic_DNA"/>
</dbReference>
<comment type="caution">
    <text evidence="2">The sequence shown here is derived from an EMBL/GenBank/DDBJ whole genome shotgun (WGS) entry which is preliminary data.</text>
</comment>
<dbReference type="InterPro" id="IPR050481">
    <property type="entry name" value="UDP-glycosyltransf_plant"/>
</dbReference>
<dbReference type="Gene3D" id="3.40.50.2000">
    <property type="entry name" value="Glycogen Phosphorylase B"/>
    <property type="match status" value="1"/>
</dbReference>
<organism evidence="2 3">
    <name type="scientific">Rubroshorea leprosula</name>
    <dbReference type="NCBI Taxonomy" id="152421"/>
    <lineage>
        <taxon>Eukaryota</taxon>
        <taxon>Viridiplantae</taxon>
        <taxon>Streptophyta</taxon>
        <taxon>Embryophyta</taxon>
        <taxon>Tracheophyta</taxon>
        <taxon>Spermatophyta</taxon>
        <taxon>Magnoliopsida</taxon>
        <taxon>eudicotyledons</taxon>
        <taxon>Gunneridae</taxon>
        <taxon>Pentapetalae</taxon>
        <taxon>rosids</taxon>
        <taxon>malvids</taxon>
        <taxon>Malvales</taxon>
        <taxon>Dipterocarpaceae</taxon>
        <taxon>Rubroshorea</taxon>
    </lineage>
</organism>
<dbReference type="SUPFAM" id="SSF53756">
    <property type="entry name" value="UDP-Glycosyltransferase/glycogen phosphorylase"/>
    <property type="match status" value="1"/>
</dbReference>
<dbReference type="PANTHER" id="PTHR48048">
    <property type="entry name" value="GLYCOSYLTRANSFERASE"/>
    <property type="match status" value="1"/>
</dbReference>
<evidence type="ECO:0000313" key="2">
    <source>
        <dbReference type="EMBL" id="GKV17270.1"/>
    </source>
</evidence>
<accession>A0AAV5JYM8</accession>